<dbReference type="Gene3D" id="2.150.10.10">
    <property type="entry name" value="Serralysin-like metalloprotease, C-terminal"/>
    <property type="match status" value="3"/>
</dbReference>
<dbReference type="SUPFAM" id="SSF51120">
    <property type="entry name" value="beta-Roll"/>
    <property type="match status" value="3"/>
</dbReference>
<dbReference type="InterPro" id="IPR001343">
    <property type="entry name" value="Hemolysn_Ca-bd"/>
</dbReference>
<accession>A0A4P7HQ70</accession>
<gene>
    <name evidence="6" type="ORF">E4191_15690</name>
</gene>
<evidence type="ECO:0000256" key="3">
    <source>
        <dbReference type="ARBA" id="ARBA00022525"/>
    </source>
</evidence>
<dbReference type="InterPro" id="IPR011049">
    <property type="entry name" value="Serralysin-like_metalloprot_C"/>
</dbReference>
<protein>
    <submittedName>
        <fullName evidence="6">Calcium-binding protein</fullName>
    </submittedName>
</protein>
<sequence>MARVFAYRGFDQLNSDFSMLYYNALDFQFDDNINLNRDGQRLEDLLTVAYESGSELFGIGFAGSRFRMVGDRVTGGTLQVMAEVREVGGRYEELWEIDGLNLPLVDVYNATLTRSTADDARLLGRMLSGNDLFELSFEADRAFGMTGNDTLRGFGGNDTLSGGAGNDLLDGGIGNDALYGGAGNDRLILDAGNDLIDGGTGIDWIVAQGARAVRIDLALATRQDTGLGRDMIRNVENAQGGAGNDVLMGDARANVLQGGAGNDQLTGRGGADRLFGQAGADTLLGGTGNDLLDGGAGADRLLGGAGNDRLRGGTGNDTLTGGAGADVLTGGAGADVFVFAAMGDSRPTGADLITDFRRGTDRIDLRPIDADGRSPGNQAFDFEGFGALQPGAAGQLTFRHVQTGGGRETRVLLDTDGDGRAEGMIRLSGALTLTESDFLL</sequence>
<dbReference type="Pfam" id="PF08548">
    <property type="entry name" value="Peptidase_M10_C"/>
    <property type="match status" value="1"/>
</dbReference>
<proteinExistence type="predicted"/>
<evidence type="ECO:0000259" key="5">
    <source>
        <dbReference type="Pfam" id="PF08548"/>
    </source>
</evidence>
<keyword evidence="4" id="KW-0677">Repeat</keyword>
<comment type="subcellular location">
    <subcellularLocation>
        <location evidence="2">Secreted</location>
    </subcellularLocation>
</comment>
<dbReference type="EMBL" id="CP038439">
    <property type="protein sequence ID" value="QBX35960.1"/>
    <property type="molecule type" value="Genomic_DNA"/>
</dbReference>
<evidence type="ECO:0000313" key="7">
    <source>
        <dbReference type="Proteomes" id="UP000296374"/>
    </source>
</evidence>
<dbReference type="PANTHER" id="PTHR38340:SF1">
    <property type="entry name" value="S-LAYER PROTEIN"/>
    <property type="match status" value="1"/>
</dbReference>
<evidence type="ECO:0000256" key="4">
    <source>
        <dbReference type="ARBA" id="ARBA00022737"/>
    </source>
</evidence>
<dbReference type="Pfam" id="PF00353">
    <property type="entry name" value="HemolysinCabind"/>
    <property type="match status" value="4"/>
</dbReference>
<keyword evidence="3" id="KW-0964">Secreted</keyword>
<dbReference type="InterPro" id="IPR018511">
    <property type="entry name" value="Hemolysin-typ_Ca-bd_CS"/>
</dbReference>
<dbReference type="AlphaFoldDB" id="A0A4P7HQ70"/>
<dbReference type="PRINTS" id="PR00313">
    <property type="entry name" value="CABNDNGRPT"/>
</dbReference>
<comment type="cofactor">
    <cofactor evidence="1">
        <name>Ca(2+)</name>
        <dbReference type="ChEBI" id="CHEBI:29108"/>
    </cofactor>
</comment>
<dbReference type="GO" id="GO:0005509">
    <property type="term" value="F:calcium ion binding"/>
    <property type="evidence" value="ECO:0007669"/>
    <property type="project" value="InterPro"/>
</dbReference>
<dbReference type="GO" id="GO:0005615">
    <property type="term" value="C:extracellular space"/>
    <property type="evidence" value="ECO:0007669"/>
    <property type="project" value="InterPro"/>
</dbReference>
<name>A0A4P7HQ70_9RHOB</name>
<evidence type="ECO:0000256" key="2">
    <source>
        <dbReference type="ARBA" id="ARBA00004613"/>
    </source>
</evidence>
<dbReference type="Proteomes" id="UP000296374">
    <property type="component" value="Chromosome"/>
</dbReference>
<feature type="domain" description="Peptidase M10 serralysin C-terminal" evidence="5">
    <location>
        <begin position="235"/>
        <end position="439"/>
    </location>
</feature>
<dbReference type="InterPro" id="IPR013858">
    <property type="entry name" value="Peptidase_M10B_C"/>
</dbReference>
<organism evidence="6 7">
    <name type="scientific">Paracoccus liaowanqingii</name>
    <dbReference type="NCBI Taxonomy" id="2560053"/>
    <lineage>
        <taxon>Bacteria</taxon>
        <taxon>Pseudomonadati</taxon>
        <taxon>Pseudomonadota</taxon>
        <taxon>Alphaproteobacteria</taxon>
        <taxon>Rhodobacterales</taxon>
        <taxon>Paracoccaceae</taxon>
        <taxon>Paracoccus</taxon>
    </lineage>
</organism>
<dbReference type="PROSITE" id="PS00330">
    <property type="entry name" value="HEMOLYSIN_CALCIUM"/>
    <property type="match status" value="6"/>
</dbReference>
<dbReference type="RefSeq" id="WP_135314224.1">
    <property type="nucleotide sequence ID" value="NZ_CP038439.1"/>
</dbReference>
<reference evidence="7" key="1">
    <citation type="submission" date="2019-03" db="EMBL/GenBank/DDBJ databases">
        <authorList>
            <person name="Li J."/>
        </authorList>
    </citation>
    <scope>NUCLEOTIDE SEQUENCE [LARGE SCALE GENOMIC DNA]</scope>
    <source>
        <strain evidence="7">2251</strain>
    </source>
</reference>
<dbReference type="InterPro" id="IPR050557">
    <property type="entry name" value="RTX_toxin/Mannuronan_C5-epim"/>
</dbReference>
<evidence type="ECO:0000256" key="1">
    <source>
        <dbReference type="ARBA" id="ARBA00001913"/>
    </source>
</evidence>
<dbReference type="KEGG" id="plia:E4191_15690"/>
<evidence type="ECO:0000313" key="6">
    <source>
        <dbReference type="EMBL" id="QBX35960.1"/>
    </source>
</evidence>
<dbReference type="PANTHER" id="PTHR38340">
    <property type="entry name" value="S-LAYER PROTEIN"/>
    <property type="match status" value="1"/>
</dbReference>